<keyword evidence="1" id="KW-0732">Signal</keyword>
<comment type="caution">
    <text evidence="2">The sequence shown here is derived from an EMBL/GenBank/DDBJ whole genome shotgun (WGS) entry which is preliminary data.</text>
</comment>
<evidence type="ECO:0000313" key="2">
    <source>
        <dbReference type="EMBL" id="RSL15917.1"/>
    </source>
</evidence>
<dbReference type="OrthoDB" id="116979at2"/>
<reference evidence="2 3" key="1">
    <citation type="submission" date="2018-12" db="EMBL/GenBank/DDBJ databases">
        <title>Sequencing of bacterial isolates from soil warming experiment in Harvard Forest, Massachusetts, USA.</title>
        <authorList>
            <person name="Deangelis K."/>
        </authorList>
    </citation>
    <scope>NUCLEOTIDE SEQUENCE [LARGE SCALE GENOMIC DNA]</scope>
    <source>
        <strain evidence="2 3">EB153</strain>
    </source>
</reference>
<dbReference type="AlphaFoldDB" id="A0A3R9NW16"/>
<gene>
    <name evidence="2" type="ORF">EDE15_1423</name>
</gene>
<dbReference type="Pfam" id="PF09865">
    <property type="entry name" value="DUF2092"/>
    <property type="match status" value="1"/>
</dbReference>
<dbReference type="SUPFAM" id="SSF89392">
    <property type="entry name" value="Prokaryotic lipoproteins and lipoprotein localization factors"/>
    <property type="match status" value="1"/>
</dbReference>
<dbReference type="Proteomes" id="UP000269669">
    <property type="component" value="Unassembled WGS sequence"/>
</dbReference>
<dbReference type="RefSeq" id="WP_125484600.1">
    <property type="nucleotide sequence ID" value="NZ_RSDW01000001.1"/>
</dbReference>
<evidence type="ECO:0000313" key="3">
    <source>
        <dbReference type="Proteomes" id="UP000269669"/>
    </source>
</evidence>
<sequence>MNLPEKPSTHSDRQPTKIHRIGSKTLRLMLLLAIAGILLCRPIGSPVLAKAAQQADAAPAIDPDAMEALNKMGAYLRSLKSFQVEGDVTNDDVLQDGQIIQNSSKVNLLAAKPNRMRVEVTSDAKHRLFLYDGKNFTVWGKLVNYYATVPAPPTIRELFTDIEDKYGIELPLVDLFKWGTDEADIKKITSAVDIGPTTINGVTCEQYAFRQEGLDWQIWIQLGDYPLPLKFVIRTLSDEARPQHSDTLTWNLAPSFNDAAFVFDPPPDAQRILLAEQKPANQ</sequence>
<proteinExistence type="predicted"/>
<dbReference type="EMBL" id="RSDW01000001">
    <property type="protein sequence ID" value="RSL15917.1"/>
    <property type="molecule type" value="Genomic_DNA"/>
</dbReference>
<dbReference type="InterPro" id="IPR019207">
    <property type="entry name" value="DUF2092"/>
</dbReference>
<name>A0A3R9NW16_9BACT</name>
<accession>A0A3R9NW16</accession>
<organism evidence="2 3">
    <name type="scientific">Edaphobacter aggregans</name>
    <dbReference type="NCBI Taxonomy" id="570835"/>
    <lineage>
        <taxon>Bacteria</taxon>
        <taxon>Pseudomonadati</taxon>
        <taxon>Acidobacteriota</taxon>
        <taxon>Terriglobia</taxon>
        <taxon>Terriglobales</taxon>
        <taxon>Acidobacteriaceae</taxon>
        <taxon>Edaphobacter</taxon>
    </lineage>
</organism>
<dbReference type="InterPro" id="IPR029046">
    <property type="entry name" value="LolA/LolB/LppX"/>
</dbReference>
<protein>
    <submittedName>
        <fullName evidence="2">Uncharacterized protein</fullName>
    </submittedName>
</protein>
<keyword evidence="3" id="KW-1185">Reference proteome</keyword>
<dbReference type="Gene3D" id="2.50.20.10">
    <property type="entry name" value="Lipoprotein localisation LolA/LolB/LppX"/>
    <property type="match status" value="1"/>
</dbReference>
<evidence type="ECO:0000256" key="1">
    <source>
        <dbReference type="ARBA" id="ARBA00022729"/>
    </source>
</evidence>